<keyword evidence="1" id="KW-0472">Membrane</keyword>
<evidence type="ECO:0000313" key="3">
    <source>
        <dbReference type="EMBL" id="WUP77948.1"/>
    </source>
</evidence>
<evidence type="ECO:0000259" key="2">
    <source>
        <dbReference type="Pfam" id="PF20016"/>
    </source>
</evidence>
<sequence length="281" mass="31207">MVWNTRRARTLLFAQFLIAFGLISGAIQFAGQVFGVRFAEPGLVTGLSLAACLAWAIFKAFPRRHAGRAFDYPDISIEIRVGDILESDTDIVVGFCDTFDTDTTDDIVINGASLQGQLLQRTYENDRRRLDDDLARALSEYSPIKVETKTTKPQGKLMRYAIGTVAVIGSPKRRIYCVAYSRMGNDLTARCSIDDFWMSLGKLWTAIGARGQLNAVAVPIMGAELARVYALDRENLLKVIILSFVASSRVRPVCRELTVIIRPDDIETVDMLEMQAFLAAL</sequence>
<protein>
    <submittedName>
        <fullName evidence="3">DUF6430 domain-containing protein</fullName>
    </submittedName>
</protein>
<keyword evidence="1" id="KW-1133">Transmembrane helix</keyword>
<keyword evidence="1" id="KW-0812">Transmembrane</keyword>
<accession>A0ABZ1T0Q2</accession>
<name>A0ABZ1T0Q2_9ACTN</name>
<proteinExistence type="predicted"/>
<gene>
    <name evidence="3" type="ORF">OG913_13365</name>
</gene>
<evidence type="ECO:0000313" key="4">
    <source>
        <dbReference type="Proteomes" id="UP001432011"/>
    </source>
</evidence>
<dbReference type="Proteomes" id="UP001432011">
    <property type="component" value="Chromosome"/>
</dbReference>
<feature type="transmembrane region" description="Helical" evidence="1">
    <location>
        <begin position="41"/>
        <end position="58"/>
    </location>
</feature>
<dbReference type="Pfam" id="PF20016">
    <property type="entry name" value="ThsA_Macro"/>
    <property type="match status" value="1"/>
</dbReference>
<reference evidence="3" key="1">
    <citation type="submission" date="2022-10" db="EMBL/GenBank/DDBJ databases">
        <title>The complete genomes of actinobacterial strains from the NBC collection.</title>
        <authorList>
            <person name="Joergensen T.S."/>
            <person name="Alvarez Arevalo M."/>
            <person name="Sterndorff E.B."/>
            <person name="Faurdal D."/>
            <person name="Vuksanovic O."/>
            <person name="Mourched A.-S."/>
            <person name="Charusanti P."/>
            <person name="Shaw S."/>
            <person name="Blin K."/>
            <person name="Weber T."/>
        </authorList>
    </citation>
    <scope>NUCLEOTIDE SEQUENCE</scope>
    <source>
        <strain evidence="3">NBC_00254</strain>
    </source>
</reference>
<dbReference type="InterPro" id="IPR045535">
    <property type="entry name" value="ThsA_Macro"/>
</dbReference>
<dbReference type="EMBL" id="CP108085">
    <property type="protein sequence ID" value="WUP77948.1"/>
    <property type="molecule type" value="Genomic_DNA"/>
</dbReference>
<feature type="domain" description="Thoeris protein ThsA Macro" evidence="2">
    <location>
        <begin position="77"/>
        <end position="262"/>
    </location>
</feature>
<keyword evidence="4" id="KW-1185">Reference proteome</keyword>
<dbReference type="RefSeq" id="WP_142652725.1">
    <property type="nucleotide sequence ID" value="NZ_CP108085.1"/>
</dbReference>
<evidence type="ECO:0000256" key="1">
    <source>
        <dbReference type="SAM" id="Phobius"/>
    </source>
</evidence>
<organism evidence="3 4">
    <name type="scientific">Microbispora hainanensis</name>
    <dbReference type="NCBI Taxonomy" id="568844"/>
    <lineage>
        <taxon>Bacteria</taxon>
        <taxon>Bacillati</taxon>
        <taxon>Actinomycetota</taxon>
        <taxon>Actinomycetes</taxon>
        <taxon>Streptosporangiales</taxon>
        <taxon>Streptosporangiaceae</taxon>
        <taxon>Microbispora</taxon>
    </lineage>
</organism>